<evidence type="ECO:0000259" key="10">
    <source>
        <dbReference type="PROSITE" id="PS50157"/>
    </source>
</evidence>
<dbReference type="GO" id="GO:0000122">
    <property type="term" value="P:negative regulation of transcription by RNA polymerase II"/>
    <property type="evidence" value="ECO:0007669"/>
    <property type="project" value="UniProtKB-ARBA"/>
</dbReference>
<keyword evidence="3" id="KW-0479">Metal-binding</keyword>
<dbReference type="InterPro" id="IPR036236">
    <property type="entry name" value="Znf_C2H2_sf"/>
</dbReference>
<keyword evidence="12" id="KW-1185">Reference proteome</keyword>
<dbReference type="PANTHER" id="PTHR14003:SF19">
    <property type="entry name" value="YY2 TRANSCRIPTION FACTOR"/>
    <property type="match status" value="1"/>
</dbReference>
<evidence type="ECO:0000256" key="9">
    <source>
        <dbReference type="SAM" id="MobiDB-lite"/>
    </source>
</evidence>
<protein>
    <recommendedName>
        <fullName evidence="10">C2H2-type domain-containing protein</fullName>
    </recommendedName>
</protein>
<evidence type="ECO:0000256" key="8">
    <source>
        <dbReference type="PROSITE-ProRule" id="PRU00042"/>
    </source>
</evidence>
<dbReference type="InterPro" id="IPR013087">
    <property type="entry name" value="Znf_C2H2_type"/>
</dbReference>
<comment type="subcellular location">
    <subcellularLocation>
        <location evidence="1">Nucleus</location>
    </subcellularLocation>
</comment>
<evidence type="ECO:0000256" key="5">
    <source>
        <dbReference type="ARBA" id="ARBA00022771"/>
    </source>
</evidence>
<dbReference type="GO" id="GO:0060258">
    <property type="term" value="P:negative regulation of filamentous growth"/>
    <property type="evidence" value="ECO:0007669"/>
    <property type="project" value="UniProtKB-ARBA"/>
</dbReference>
<feature type="region of interest" description="Disordered" evidence="9">
    <location>
        <begin position="59"/>
        <end position="78"/>
    </location>
</feature>
<accession>A0A9P6T6K5</accession>
<feature type="region of interest" description="Disordered" evidence="9">
    <location>
        <begin position="381"/>
        <end position="451"/>
    </location>
</feature>
<dbReference type="OrthoDB" id="2502162at2759"/>
<feature type="compositionally biased region" description="Polar residues" evidence="9">
    <location>
        <begin position="385"/>
        <end position="394"/>
    </location>
</feature>
<feature type="region of interest" description="Disordered" evidence="9">
    <location>
        <begin position="268"/>
        <end position="303"/>
    </location>
</feature>
<dbReference type="SMART" id="SM00355">
    <property type="entry name" value="ZnF_C2H2"/>
    <property type="match status" value="2"/>
</dbReference>
<evidence type="ECO:0000256" key="6">
    <source>
        <dbReference type="ARBA" id="ARBA00022833"/>
    </source>
</evidence>
<dbReference type="PROSITE" id="PS00028">
    <property type="entry name" value="ZINC_FINGER_C2H2_1"/>
    <property type="match status" value="2"/>
</dbReference>
<name>A0A9P6T6K5_9BASI</name>
<dbReference type="SUPFAM" id="SSF57667">
    <property type="entry name" value="beta-beta-alpha zinc fingers"/>
    <property type="match status" value="1"/>
</dbReference>
<dbReference type="Pfam" id="PF00096">
    <property type="entry name" value="zf-C2H2"/>
    <property type="match status" value="1"/>
</dbReference>
<evidence type="ECO:0000256" key="7">
    <source>
        <dbReference type="ARBA" id="ARBA00023242"/>
    </source>
</evidence>
<feature type="domain" description="C2H2-type" evidence="10">
    <location>
        <begin position="321"/>
        <end position="350"/>
    </location>
</feature>
<sequence length="593" mass="66274">MFSTISHLPESVSQPNSAVLNRFSSLQDSHHIAASPLSSLYNISSPTLTPTIAPPALPRVFSSQSNSPRIFSDNSRDGRTHVKSKICHGLGELLKVPSSPSDLIISPILNNSNYHNNNFDYSNDLSSASSSSTWTLKSPSSFTHRRSYTTTSSSVSDDRNQQPDIQQVPYFDFDHSPNFQNDTTQSYVQKITLPNEPSTSFSLVDNSSNVFYNGTETNHENLDLIPLASNCVESFSTNTNTQSNLSENNLDHHQHSIIKNTNIIPASKTNLGSTRMKSKKSTKSNPKGVHKINNNKDLNERKDSSGFPVITITAGGYARKYACNWEGCGKAFTTSGHLARHNRIHTGEKRYECLMSGCQSRFSRQDNMLQHYRTHLSGKCRRLPSVSSVTSSNEGGKKLSRSPRDKIESLSESSHESRDKIECLNQQSHESEPTTSNTRYEDFQGPMNETIEYTPNLSDHYHEPMISTPLSQISPNDVTMMYDNDQITSRLGNSIPHHFSSNYPPFDLHSAELTLESYDDLLHSHEIDSHLSSTRRFTSSSSNWPFDFNHQQLNQNQSILTSPPSDHETDVSSHTAFGHSFTCNLQYSLPSVP</sequence>
<keyword evidence="6" id="KW-0862">Zinc</keyword>
<feature type="domain" description="C2H2-type" evidence="10">
    <location>
        <begin position="351"/>
        <end position="380"/>
    </location>
</feature>
<evidence type="ECO:0000256" key="2">
    <source>
        <dbReference type="ARBA" id="ARBA00022491"/>
    </source>
</evidence>
<feature type="region of interest" description="Disordered" evidence="9">
    <location>
        <begin position="134"/>
        <end position="162"/>
    </location>
</feature>
<dbReference type="GO" id="GO:0008270">
    <property type="term" value="F:zinc ion binding"/>
    <property type="evidence" value="ECO:0007669"/>
    <property type="project" value="UniProtKB-KW"/>
</dbReference>
<feature type="compositionally biased region" description="Polar residues" evidence="9">
    <location>
        <begin position="61"/>
        <end position="73"/>
    </location>
</feature>
<keyword evidence="2" id="KW-0678">Repressor</keyword>
<dbReference type="GO" id="GO:0000981">
    <property type="term" value="F:DNA-binding transcription factor activity, RNA polymerase II-specific"/>
    <property type="evidence" value="ECO:0007669"/>
    <property type="project" value="TreeGrafter"/>
</dbReference>
<gene>
    <name evidence="11" type="ORF">CROQUDRAFT_100002</name>
</gene>
<dbReference type="GO" id="GO:0000785">
    <property type="term" value="C:chromatin"/>
    <property type="evidence" value="ECO:0007669"/>
    <property type="project" value="TreeGrafter"/>
</dbReference>
<dbReference type="EMBL" id="MU167438">
    <property type="protein sequence ID" value="KAG0140514.1"/>
    <property type="molecule type" value="Genomic_DNA"/>
</dbReference>
<evidence type="ECO:0000313" key="11">
    <source>
        <dbReference type="EMBL" id="KAG0140514.1"/>
    </source>
</evidence>
<dbReference type="GO" id="GO:0031519">
    <property type="term" value="C:PcG protein complex"/>
    <property type="evidence" value="ECO:0007669"/>
    <property type="project" value="TreeGrafter"/>
</dbReference>
<dbReference type="Gene3D" id="3.30.160.60">
    <property type="entry name" value="Classic Zinc Finger"/>
    <property type="match status" value="2"/>
</dbReference>
<dbReference type="PANTHER" id="PTHR14003">
    <property type="entry name" value="TRANSCRIPTIONAL REPRESSOR PROTEIN YY"/>
    <property type="match status" value="1"/>
</dbReference>
<comment type="caution">
    <text evidence="11">The sequence shown here is derived from an EMBL/GenBank/DDBJ whole genome shotgun (WGS) entry which is preliminary data.</text>
</comment>
<evidence type="ECO:0000313" key="12">
    <source>
        <dbReference type="Proteomes" id="UP000886653"/>
    </source>
</evidence>
<reference evidence="11" key="1">
    <citation type="submission" date="2013-11" db="EMBL/GenBank/DDBJ databases">
        <title>Genome sequence of the fusiform rust pathogen reveals effectors for host alternation and coevolution with pine.</title>
        <authorList>
            <consortium name="DOE Joint Genome Institute"/>
            <person name="Smith K."/>
            <person name="Pendleton A."/>
            <person name="Kubisiak T."/>
            <person name="Anderson C."/>
            <person name="Salamov A."/>
            <person name="Aerts A."/>
            <person name="Riley R."/>
            <person name="Clum A."/>
            <person name="Lindquist E."/>
            <person name="Ence D."/>
            <person name="Campbell M."/>
            <person name="Kronenberg Z."/>
            <person name="Feau N."/>
            <person name="Dhillon B."/>
            <person name="Hamelin R."/>
            <person name="Burleigh J."/>
            <person name="Smith J."/>
            <person name="Yandell M."/>
            <person name="Nelson C."/>
            <person name="Grigoriev I."/>
            <person name="Davis J."/>
        </authorList>
    </citation>
    <scope>NUCLEOTIDE SEQUENCE</scope>
    <source>
        <strain evidence="11">G11</strain>
    </source>
</reference>
<evidence type="ECO:0000256" key="3">
    <source>
        <dbReference type="ARBA" id="ARBA00022723"/>
    </source>
</evidence>
<proteinExistence type="predicted"/>
<feature type="compositionally biased region" description="Polar residues" evidence="9">
    <location>
        <begin position="424"/>
        <end position="438"/>
    </location>
</feature>
<dbReference type="GO" id="GO:0000978">
    <property type="term" value="F:RNA polymerase II cis-regulatory region sequence-specific DNA binding"/>
    <property type="evidence" value="ECO:0007669"/>
    <property type="project" value="TreeGrafter"/>
</dbReference>
<evidence type="ECO:0000256" key="4">
    <source>
        <dbReference type="ARBA" id="ARBA00022737"/>
    </source>
</evidence>
<keyword evidence="7" id="KW-0539">Nucleus</keyword>
<organism evidence="11 12">
    <name type="scientific">Cronartium quercuum f. sp. fusiforme G11</name>
    <dbReference type="NCBI Taxonomy" id="708437"/>
    <lineage>
        <taxon>Eukaryota</taxon>
        <taxon>Fungi</taxon>
        <taxon>Dikarya</taxon>
        <taxon>Basidiomycota</taxon>
        <taxon>Pucciniomycotina</taxon>
        <taxon>Pucciniomycetes</taxon>
        <taxon>Pucciniales</taxon>
        <taxon>Coleosporiaceae</taxon>
        <taxon>Cronartium</taxon>
    </lineage>
</organism>
<dbReference type="FunFam" id="3.30.160.60:FF:001382">
    <property type="entry name" value="Transcriptional repressor"/>
    <property type="match status" value="1"/>
</dbReference>
<feature type="compositionally biased region" description="Basic and acidic residues" evidence="9">
    <location>
        <begin position="402"/>
        <end position="422"/>
    </location>
</feature>
<dbReference type="GO" id="GO:0005667">
    <property type="term" value="C:transcription regulator complex"/>
    <property type="evidence" value="ECO:0007669"/>
    <property type="project" value="TreeGrafter"/>
</dbReference>
<feature type="compositionally biased region" description="Low complexity" evidence="9">
    <location>
        <begin position="134"/>
        <end position="155"/>
    </location>
</feature>
<dbReference type="AlphaFoldDB" id="A0A9P6T6K5"/>
<keyword evidence="4" id="KW-0677">Repeat</keyword>
<dbReference type="PROSITE" id="PS50157">
    <property type="entry name" value="ZINC_FINGER_C2H2_2"/>
    <property type="match status" value="2"/>
</dbReference>
<dbReference type="Proteomes" id="UP000886653">
    <property type="component" value="Unassembled WGS sequence"/>
</dbReference>
<keyword evidence="5 8" id="KW-0863">Zinc-finger</keyword>
<evidence type="ECO:0000256" key="1">
    <source>
        <dbReference type="ARBA" id="ARBA00004123"/>
    </source>
</evidence>